<accession>A0ABR0WP35</accession>
<keyword evidence="2" id="KW-1185">Reference proteome</keyword>
<evidence type="ECO:0000313" key="2">
    <source>
        <dbReference type="Proteomes" id="UP001318860"/>
    </source>
</evidence>
<reference evidence="1 2" key="1">
    <citation type="journal article" date="2021" name="Comput. Struct. Biotechnol. J.">
        <title>De novo genome assembly of the potent medicinal plant Rehmannia glutinosa using nanopore technology.</title>
        <authorList>
            <person name="Ma L."/>
            <person name="Dong C."/>
            <person name="Song C."/>
            <person name="Wang X."/>
            <person name="Zheng X."/>
            <person name="Niu Y."/>
            <person name="Chen S."/>
            <person name="Feng W."/>
        </authorList>
    </citation>
    <scope>NUCLEOTIDE SEQUENCE [LARGE SCALE GENOMIC DNA]</scope>
    <source>
        <strain evidence="1">DH-2019</strain>
    </source>
</reference>
<name>A0ABR0WP35_REHGL</name>
<comment type="caution">
    <text evidence="1">The sequence shown here is derived from an EMBL/GenBank/DDBJ whole genome shotgun (WGS) entry which is preliminary data.</text>
</comment>
<gene>
    <name evidence="1" type="ORF">DH2020_016722</name>
</gene>
<dbReference type="Proteomes" id="UP001318860">
    <property type="component" value="Unassembled WGS sequence"/>
</dbReference>
<organism evidence="1 2">
    <name type="scientific">Rehmannia glutinosa</name>
    <name type="common">Chinese foxglove</name>
    <dbReference type="NCBI Taxonomy" id="99300"/>
    <lineage>
        <taxon>Eukaryota</taxon>
        <taxon>Viridiplantae</taxon>
        <taxon>Streptophyta</taxon>
        <taxon>Embryophyta</taxon>
        <taxon>Tracheophyta</taxon>
        <taxon>Spermatophyta</taxon>
        <taxon>Magnoliopsida</taxon>
        <taxon>eudicotyledons</taxon>
        <taxon>Gunneridae</taxon>
        <taxon>Pentapetalae</taxon>
        <taxon>asterids</taxon>
        <taxon>lamiids</taxon>
        <taxon>Lamiales</taxon>
        <taxon>Orobanchaceae</taxon>
        <taxon>Rehmannieae</taxon>
        <taxon>Rehmannia</taxon>
    </lineage>
</organism>
<dbReference type="EMBL" id="JABTTQ020000009">
    <property type="protein sequence ID" value="KAK6149197.1"/>
    <property type="molecule type" value="Genomic_DNA"/>
</dbReference>
<sequence>MEPMTNVDFPVFCRKLGFHSGVGNLSNKIWVLWKNSISGHVLNDNEQSIDLQFSSSLFPSSFYTSLIYAKSTRVDRRDLWNELRSFAAHSLALPWLVGGFEGCILGVHSNHAPMLFQAFLTTSKPPAAFRVKQKLKLWNRNIFGSIFSNLKQTEDNVQRAETEYDSNPTTNNRANLHHAIAQLVLATKVEEDYWHQKSSCKWVVEGERNTHYFHNLVRKKRIRARIHSISDNGVTLTYDSDIQRSCVTFFSKYLSNDTPTDDLVCHFPFPQIPENTDTNVLYASPSEEEIKQVVFSINPDSAAGPDGFYSHFYQSCWEIIHQDVVLVVQEFFEGAYSS</sequence>
<evidence type="ECO:0000313" key="1">
    <source>
        <dbReference type="EMBL" id="KAK6149197.1"/>
    </source>
</evidence>
<proteinExistence type="predicted"/>
<protein>
    <submittedName>
        <fullName evidence="1">Uncharacterized protein</fullName>
    </submittedName>
</protein>